<proteinExistence type="predicted"/>
<keyword evidence="1" id="KW-0489">Methyltransferase</keyword>
<dbReference type="EMBL" id="CP090978">
    <property type="protein sequence ID" value="UJF33214.1"/>
    <property type="molecule type" value="Genomic_DNA"/>
</dbReference>
<dbReference type="InterPro" id="IPR029063">
    <property type="entry name" value="SAM-dependent_MTases_sf"/>
</dbReference>
<dbReference type="PANTHER" id="PTHR37909:SF1">
    <property type="entry name" value="S-ADENOSYL-L-METHIONINE-DEPENDENT METHYLTRANSFERASES SUPERFAMILY PROTEIN"/>
    <property type="match status" value="1"/>
</dbReference>
<dbReference type="RefSeq" id="WP_235119552.1">
    <property type="nucleotide sequence ID" value="NZ_CP090978.1"/>
</dbReference>
<dbReference type="SUPFAM" id="SSF53335">
    <property type="entry name" value="S-adenosyl-L-methionine-dependent methyltransferases"/>
    <property type="match status" value="1"/>
</dbReference>
<keyword evidence="2" id="KW-1185">Reference proteome</keyword>
<keyword evidence="1" id="KW-0808">Transferase</keyword>
<dbReference type="PANTHER" id="PTHR37909">
    <property type="entry name" value="S-ADENOSYL-L-METHIONINE-DEPENDENT METHYLTRANSFERASES SUPERFAMILY PROTEIN"/>
    <property type="match status" value="1"/>
</dbReference>
<organism evidence="1 2">
    <name type="scientific">Paenibacillus hexagrammi</name>
    <dbReference type="NCBI Taxonomy" id="2908839"/>
    <lineage>
        <taxon>Bacteria</taxon>
        <taxon>Bacillati</taxon>
        <taxon>Bacillota</taxon>
        <taxon>Bacilli</taxon>
        <taxon>Bacillales</taxon>
        <taxon>Paenibacillaceae</taxon>
        <taxon>Paenibacillus</taxon>
    </lineage>
</organism>
<evidence type="ECO:0000313" key="1">
    <source>
        <dbReference type="EMBL" id="UJF33214.1"/>
    </source>
</evidence>
<name>A0ABY3SHM0_9BACL</name>
<protein>
    <submittedName>
        <fullName evidence="1">Class I SAM-dependent methyltransferase</fullName>
    </submittedName>
</protein>
<dbReference type="GO" id="GO:0032259">
    <property type="term" value="P:methylation"/>
    <property type="evidence" value="ECO:0007669"/>
    <property type="project" value="UniProtKB-KW"/>
</dbReference>
<accession>A0ABY3SHM0</accession>
<dbReference type="Proteomes" id="UP001649230">
    <property type="component" value="Chromosome"/>
</dbReference>
<dbReference type="Pfam" id="PF13578">
    <property type="entry name" value="Methyltransf_24"/>
    <property type="match status" value="1"/>
</dbReference>
<sequence>MLENEISYYVDNNKDKWHSLFNQKEIKPPSALLAENRDEIAIVVASSFLKEIAAQLKEMGFIYNQHFFNSGDIMMEIQQRHIQKMILKALAIEDISGITALEAKHTEIYGRYSEVQNITQGMLSTYDALAIVYLILYHMHKYSLEQVRALELGSWTGLSSFLISKSINAFSETNSLFCVDSWGEYTAYAPYNAYSHYVDVLHVFRSLMKGLRVNQYIKVLFMPTDDAFALLKNDLMDMAFIDADHTYEYVKRDIINAVQVLKPGSILFGHDFHHYDRELPPRELLQNHIHERMLSYEGHDYFPGVLQAVYEIFGVTAHNVPFSSIWFKEITVEDKKRIALMVNDKKG</sequence>
<evidence type="ECO:0000313" key="2">
    <source>
        <dbReference type="Proteomes" id="UP001649230"/>
    </source>
</evidence>
<dbReference type="GO" id="GO:0008168">
    <property type="term" value="F:methyltransferase activity"/>
    <property type="evidence" value="ECO:0007669"/>
    <property type="project" value="UniProtKB-KW"/>
</dbReference>
<gene>
    <name evidence="1" type="ORF">L0M14_27385</name>
</gene>
<dbReference type="Gene3D" id="3.40.50.150">
    <property type="entry name" value="Vaccinia Virus protein VP39"/>
    <property type="match status" value="1"/>
</dbReference>
<reference evidence="1 2" key="1">
    <citation type="journal article" date="2024" name="Int. J. Syst. Evol. Microbiol.">
        <title>Paenibacillus hexagrammi sp. nov., a novel bacterium isolated from the gut content of Hexagrammos agrammus.</title>
        <authorList>
            <person name="Jung H.K."/>
            <person name="Kim D.G."/>
            <person name="Zin H."/>
            <person name="Park J."/>
            <person name="Jung H."/>
            <person name="Kim Y.O."/>
            <person name="Kong H.J."/>
            <person name="Kim J.W."/>
            <person name="Kim Y.S."/>
        </authorList>
    </citation>
    <scope>NUCLEOTIDE SEQUENCE [LARGE SCALE GENOMIC DNA]</scope>
    <source>
        <strain evidence="1 2">YPD9-1</strain>
    </source>
</reference>